<dbReference type="InterPro" id="IPR039888">
    <property type="entry name" value="Melted-like"/>
</dbReference>
<feature type="non-terminal residue" evidence="7">
    <location>
        <position position="1"/>
    </location>
</feature>
<evidence type="ECO:0000313" key="7">
    <source>
        <dbReference type="EMBL" id="NXW15131.1"/>
    </source>
</evidence>
<proteinExistence type="inferred from homology"/>
<feature type="compositionally biased region" description="Polar residues" evidence="5">
    <location>
        <begin position="364"/>
        <end position="377"/>
    </location>
</feature>
<gene>
    <name evidence="7" type="primary">Veph1</name>
    <name evidence="7" type="ORF">CIRPEC_R10761</name>
</gene>
<dbReference type="Gene3D" id="2.30.29.30">
    <property type="entry name" value="Pleckstrin-homology domain (PH domain)/Phosphotyrosine-binding domain (PTB)"/>
    <property type="match status" value="1"/>
</dbReference>
<dbReference type="GO" id="GO:0009966">
    <property type="term" value="P:regulation of signal transduction"/>
    <property type="evidence" value="ECO:0007669"/>
    <property type="project" value="TreeGrafter"/>
</dbReference>
<dbReference type="FunFam" id="2.30.29.30:FF:000138">
    <property type="entry name" value="Ventricular zone-expressed PH domain-containing protein-like 1"/>
    <property type="match status" value="1"/>
</dbReference>
<keyword evidence="8" id="KW-1185">Reference proteome</keyword>
<dbReference type="PANTHER" id="PTHR21630">
    <property type="entry name" value="VEPH-A/MELTED"/>
    <property type="match status" value="1"/>
</dbReference>
<dbReference type="EMBL" id="VZZV01000098">
    <property type="protein sequence ID" value="NXW15131.1"/>
    <property type="molecule type" value="Genomic_DNA"/>
</dbReference>
<dbReference type="AlphaFoldDB" id="A0A7L3ZQE5"/>
<dbReference type="PANTHER" id="PTHR21630:SF10">
    <property type="entry name" value="VENTRICULAR ZONE-EXPRESSED PH DOMAIN-CONTAINING PROTEIN HOMOLOG 1"/>
    <property type="match status" value="1"/>
</dbReference>
<evidence type="ECO:0000256" key="5">
    <source>
        <dbReference type="SAM" id="MobiDB-lite"/>
    </source>
</evidence>
<dbReference type="PROSITE" id="PS50003">
    <property type="entry name" value="PH_DOMAIN"/>
    <property type="match status" value="1"/>
</dbReference>
<dbReference type="Proteomes" id="UP000562238">
    <property type="component" value="Unassembled WGS sequence"/>
</dbReference>
<comment type="similarity">
    <text evidence="2">Belongs to the MELT/VEPH family.</text>
</comment>
<evidence type="ECO:0000256" key="1">
    <source>
        <dbReference type="ARBA" id="ARBA00004413"/>
    </source>
</evidence>
<dbReference type="InterPro" id="IPR011993">
    <property type="entry name" value="PH-like_dom_sf"/>
</dbReference>
<dbReference type="InterPro" id="IPR001849">
    <property type="entry name" value="PH_domain"/>
</dbReference>
<dbReference type="GO" id="GO:0005886">
    <property type="term" value="C:plasma membrane"/>
    <property type="evidence" value="ECO:0007669"/>
    <property type="project" value="UniProtKB-SubCell"/>
</dbReference>
<evidence type="ECO:0000259" key="6">
    <source>
        <dbReference type="PROSITE" id="PS50003"/>
    </source>
</evidence>
<dbReference type="SUPFAM" id="SSF50729">
    <property type="entry name" value="PH domain-like"/>
    <property type="match status" value="1"/>
</dbReference>
<evidence type="ECO:0000256" key="3">
    <source>
        <dbReference type="ARBA" id="ARBA00022475"/>
    </source>
</evidence>
<dbReference type="Pfam" id="PF00169">
    <property type="entry name" value="PH"/>
    <property type="match status" value="1"/>
</dbReference>
<dbReference type="GO" id="GO:0010314">
    <property type="term" value="F:phosphatidylinositol-5-phosphate binding"/>
    <property type="evidence" value="ECO:0007669"/>
    <property type="project" value="TreeGrafter"/>
</dbReference>
<reference evidence="7 8" key="1">
    <citation type="submission" date="2019-09" db="EMBL/GenBank/DDBJ databases">
        <title>Bird 10,000 Genomes (B10K) Project - Family phase.</title>
        <authorList>
            <person name="Zhang G."/>
        </authorList>
    </citation>
    <scope>NUCLEOTIDE SEQUENCE [LARGE SCALE GENOMIC DNA]</scope>
    <source>
        <strain evidence="7">B10K-DU-010-60</strain>
        <tissue evidence="7">Muscle</tissue>
    </source>
</reference>
<accession>A0A7L3ZQE5</accession>
<comment type="caution">
    <text evidence="7">The sequence shown here is derived from an EMBL/GenBank/DDBJ whole genome shotgun (WGS) entry which is preliminary data.</text>
</comment>
<dbReference type="CDD" id="cd01264">
    <property type="entry name" value="PH_MELT_VEPH1"/>
    <property type="match status" value="1"/>
</dbReference>
<comment type="subcellular location">
    <subcellularLocation>
        <location evidence="1">Cell membrane</location>
        <topology evidence="1">Peripheral membrane protein</topology>
        <orientation evidence="1">Cytoplasmic side</orientation>
    </subcellularLocation>
</comment>
<feature type="region of interest" description="Disordered" evidence="5">
    <location>
        <begin position="364"/>
        <end position="383"/>
    </location>
</feature>
<sequence length="825" mass="93799">MHHLFGLVLAQKDLSRAGDLFSLEDAEIEGSLSEALEQIRIISSSADYQTNDNDQAVVEICITRITTAIRETASIEKHGKALVALWESCLEHNLKPSGKDEDTPHAKIASDIMSCILQNYNRPPIMALAVPVAVKFLQRGNKELCRNMSSYLSLAAIAKADLLADHTDTIVKSVLQGNLMLLRVLPALYEKQPQPINLHLRELVALMAQLDQAEQHHLLRLLQIVARKKELGVKPCLEYLAAKYCTSFWRSLFVSDDLARKSKEPTARVVFHILLEIIGYSKVYKEMICRIFSPYERARICLMYLVNQLANMEHSFHHILLLEIKSLTDTFSGILGTQSRDIYRMSNSFTAIAKLLVRQLENDNTSGARMENDTGTESPVPLDDLKSVMNGNEEDEKLQVKIQAFEEKINVDNSTPGSVRRYSLGQVSKEERKDMRFNRSKSLALHAVRMKGVNSESGQDEENGEITADISFTEIYVSQENDKSPFSVDTEVMQLGNSLVSHPSVDYTESANLPESTKEKAIKGSAEAVTRPVEYQDKLYLHLKENLGKVKAYVTEMGRKIPIPDQCVIEDTVRSCVAKLFFSCPLKGHYCLYSKSSFTLISQQPPLWIHIMFLFQQSLFAEPLSIQSNSVQVLKALWEKTQLKGTHSFETAMIQSTFPHQKDLDHVQMHLEEVRFFDLFGYSEEAGTWQCFMCNNPEKATVVNQDGQPLIEGKLKEKQVRWKFIKRWKTRYFTLAGNQLLFRKGKSKDDPDDCPIELSKVQSVKVVAKKRRDRSLPRAFEIFTDSKTYVFKAKDEKNAEEWLQCINVAVAQAKERESREATTYL</sequence>
<organism evidence="7 8">
    <name type="scientific">Circaetus pectoralis</name>
    <name type="common">black-chested snake-eagle</name>
    <dbReference type="NCBI Taxonomy" id="321084"/>
    <lineage>
        <taxon>Eukaryota</taxon>
        <taxon>Metazoa</taxon>
        <taxon>Chordata</taxon>
        <taxon>Craniata</taxon>
        <taxon>Vertebrata</taxon>
        <taxon>Euteleostomi</taxon>
        <taxon>Archelosauria</taxon>
        <taxon>Archosauria</taxon>
        <taxon>Dinosauria</taxon>
        <taxon>Saurischia</taxon>
        <taxon>Theropoda</taxon>
        <taxon>Coelurosauria</taxon>
        <taxon>Aves</taxon>
        <taxon>Neognathae</taxon>
        <taxon>Neoaves</taxon>
        <taxon>Telluraves</taxon>
        <taxon>Accipitrimorphae</taxon>
        <taxon>Accipitriformes</taxon>
        <taxon>Accipitridae</taxon>
        <taxon>Accipitrinae</taxon>
        <taxon>Circaetus</taxon>
    </lineage>
</organism>
<evidence type="ECO:0000256" key="4">
    <source>
        <dbReference type="ARBA" id="ARBA00023136"/>
    </source>
</evidence>
<keyword evidence="3" id="KW-1003">Cell membrane</keyword>
<keyword evidence="4" id="KW-0472">Membrane</keyword>
<evidence type="ECO:0000256" key="2">
    <source>
        <dbReference type="ARBA" id="ARBA00010187"/>
    </source>
</evidence>
<evidence type="ECO:0000313" key="8">
    <source>
        <dbReference type="Proteomes" id="UP000562238"/>
    </source>
</evidence>
<feature type="non-terminal residue" evidence="7">
    <location>
        <position position="825"/>
    </location>
</feature>
<dbReference type="SMART" id="SM00233">
    <property type="entry name" value="PH"/>
    <property type="match status" value="1"/>
</dbReference>
<name>A0A7L3ZQE5_9AVES</name>
<feature type="domain" description="PH" evidence="6">
    <location>
        <begin position="708"/>
        <end position="811"/>
    </location>
</feature>
<protein>
    <submittedName>
        <fullName evidence="7">MELT protein</fullName>
    </submittedName>
</protein>